<keyword evidence="7" id="KW-1185">Reference proteome</keyword>
<evidence type="ECO:0000313" key="7">
    <source>
        <dbReference type="Proteomes" id="UP001428817"/>
    </source>
</evidence>
<dbReference type="SUPFAM" id="SSF46689">
    <property type="entry name" value="Homeodomain-like"/>
    <property type="match status" value="1"/>
</dbReference>
<dbReference type="InterPro" id="IPR001647">
    <property type="entry name" value="HTH_TetR"/>
</dbReference>
<evidence type="ECO:0000256" key="2">
    <source>
        <dbReference type="ARBA" id="ARBA00023125"/>
    </source>
</evidence>
<dbReference type="PANTHER" id="PTHR30055:SF234">
    <property type="entry name" value="HTH-TYPE TRANSCRIPTIONAL REGULATOR BETI"/>
    <property type="match status" value="1"/>
</dbReference>
<dbReference type="Gene3D" id="1.10.357.10">
    <property type="entry name" value="Tetracycline Repressor, domain 2"/>
    <property type="match status" value="1"/>
</dbReference>
<dbReference type="EMBL" id="BAABJP010000015">
    <property type="protein sequence ID" value="GAA5157151.1"/>
    <property type="molecule type" value="Genomic_DNA"/>
</dbReference>
<dbReference type="PANTHER" id="PTHR30055">
    <property type="entry name" value="HTH-TYPE TRANSCRIPTIONAL REGULATOR RUTR"/>
    <property type="match status" value="1"/>
</dbReference>
<name>A0ABP9Q5L0_9PSEU</name>
<keyword evidence="2 4" id="KW-0238">DNA-binding</keyword>
<dbReference type="InterPro" id="IPR050109">
    <property type="entry name" value="HTH-type_TetR-like_transc_reg"/>
</dbReference>
<protein>
    <recommendedName>
        <fullName evidence="5">HTH tetR-type domain-containing protein</fullName>
    </recommendedName>
</protein>
<reference evidence="7" key="1">
    <citation type="journal article" date="2019" name="Int. J. Syst. Evol. Microbiol.">
        <title>The Global Catalogue of Microorganisms (GCM) 10K type strain sequencing project: providing services to taxonomists for standard genome sequencing and annotation.</title>
        <authorList>
            <consortium name="The Broad Institute Genomics Platform"/>
            <consortium name="The Broad Institute Genome Sequencing Center for Infectious Disease"/>
            <person name="Wu L."/>
            <person name="Ma J."/>
        </authorList>
    </citation>
    <scope>NUCLEOTIDE SEQUENCE [LARGE SCALE GENOMIC DNA]</scope>
    <source>
        <strain evidence="7">JCM 18303</strain>
    </source>
</reference>
<dbReference type="SUPFAM" id="SSF48498">
    <property type="entry name" value="Tetracyclin repressor-like, C-terminal domain"/>
    <property type="match status" value="1"/>
</dbReference>
<organism evidence="6 7">
    <name type="scientific">Pseudonocardia eucalypti</name>
    <dbReference type="NCBI Taxonomy" id="648755"/>
    <lineage>
        <taxon>Bacteria</taxon>
        <taxon>Bacillati</taxon>
        <taxon>Actinomycetota</taxon>
        <taxon>Actinomycetes</taxon>
        <taxon>Pseudonocardiales</taxon>
        <taxon>Pseudonocardiaceae</taxon>
        <taxon>Pseudonocardia</taxon>
    </lineage>
</organism>
<accession>A0ABP9Q5L0</accession>
<gene>
    <name evidence="6" type="ORF">GCM10023321_34910</name>
</gene>
<sequence length="203" mass="21872">MVTVMARGEAARRRLLAAAIAELAEHGELEVASVARRAGASVGLPYRYFGSRSGLLSAVLADFHDRLDEQVMSPRFPGDNWLDREHARLVAWVNFLYEDPLTPVTLGRGTGDGEVAAVALRHLHLVIEEGARNMAAGQRSGDIPADRDPGLCAAAVLGGVHTTVVSALTREPRPDREVLVRELWTFVKSAVGRPDYVAKGAEG</sequence>
<evidence type="ECO:0000256" key="4">
    <source>
        <dbReference type="PROSITE-ProRule" id="PRU00335"/>
    </source>
</evidence>
<feature type="domain" description="HTH tetR-type" evidence="5">
    <location>
        <begin position="9"/>
        <end position="67"/>
    </location>
</feature>
<evidence type="ECO:0000259" key="5">
    <source>
        <dbReference type="PROSITE" id="PS50977"/>
    </source>
</evidence>
<keyword evidence="3" id="KW-0804">Transcription</keyword>
<proteinExistence type="predicted"/>
<dbReference type="Pfam" id="PF00440">
    <property type="entry name" value="TetR_N"/>
    <property type="match status" value="1"/>
</dbReference>
<evidence type="ECO:0000256" key="3">
    <source>
        <dbReference type="ARBA" id="ARBA00023163"/>
    </source>
</evidence>
<dbReference type="InterPro" id="IPR009057">
    <property type="entry name" value="Homeodomain-like_sf"/>
</dbReference>
<comment type="caution">
    <text evidence="6">The sequence shown here is derived from an EMBL/GenBank/DDBJ whole genome shotgun (WGS) entry which is preliminary data.</text>
</comment>
<dbReference type="InterPro" id="IPR036271">
    <property type="entry name" value="Tet_transcr_reg_TetR-rel_C_sf"/>
</dbReference>
<dbReference type="PROSITE" id="PS50977">
    <property type="entry name" value="HTH_TETR_2"/>
    <property type="match status" value="1"/>
</dbReference>
<evidence type="ECO:0000256" key="1">
    <source>
        <dbReference type="ARBA" id="ARBA00023015"/>
    </source>
</evidence>
<keyword evidence="1" id="KW-0805">Transcription regulation</keyword>
<evidence type="ECO:0000313" key="6">
    <source>
        <dbReference type="EMBL" id="GAA5157151.1"/>
    </source>
</evidence>
<feature type="DNA-binding region" description="H-T-H motif" evidence="4">
    <location>
        <begin position="30"/>
        <end position="49"/>
    </location>
</feature>
<dbReference type="Proteomes" id="UP001428817">
    <property type="component" value="Unassembled WGS sequence"/>
</dbReference>